<accession>A0A4Z2GH39</accession>
<feature type="region of interest" description="Disordered" evidence="1">
    <location>
        <begin position="47"/>
        <end position="67"/>
    </location>
</feature>
<feature type="compositionally biased region" description="Polar residues" evidence="1">
    <location>
        <begin position="115"/>
        <end position="125"/>
    </location>
</feature>
<feature type="region of interest" description="Disordered" evidence="1">
    <location>
        <begin position="1"/>
        <end position="22"/>
    </location>
</feature>
<dbReference type="AlphaFoldDB" id="A0A4Z2GH39"/>
<dbReference type="Proteomes" id="UP000314294">
    <property type="component" value="Unassembled WGS sequence"/>
</dbReference>
<evidence type="ECO:0000256" key="1">
    <source>
        <dbReference type="SAM" id="MobiDB-lite"/>
    </source>
</evidence>
<reference evidence="2 3" key="1">
    <citation type="submission" date="2019-03" db="EMBL/GenBank/DDBJ databases">
        <title>First draft genome of Liparis tanakae, snailfish: a comprehensive survey of snailfish specific genes.</title>
        <authorList>
            <person name="Kim W."/>
            <person name="Song I."/>
            <person name="Jeong J.-H."/>
            <person name="Kim D."/>
            <person name="Kim S."/>
            <person name="Ryu S."/>
            <person name="Song J.Y."/>
            <person name="Lee S.K."/>
        </authorList>
    </citation>
    <scope>NUCLEOTIDE SEQUENCE [LARGE SCALE GENOMIC DNA]</scope>
    <source>
        <tissue evidence="2">Muscle</tissue>
    </source>
</reference>
<evidence type="ECO:0000313" key="3">
    <source>
        <dbReference type="Proteomes" id="UP000314294"/>
    </source>
</evidence>
<proteinExistence type="predicted"/>
<organism evidence="2 3">
    <name type="scientific">Liparis tanakae</name>
    <name type="common">Tanaka's snailfish</name>
    <dbReference type="NCBI Taxonomy" id="230148"/>
    <lineage>
        <taxon>Eukaryota</taxon>
        <taxon>Metazoa</taxon>
        <taxon>Chordata</taxon>
        <taxon>Craniata</taxon>
        <taxon>Vertebrata</taxon>
        <taxon>Euteleostomi</taxon>
        <taxon>Actinopterygii</taxon>
        <taxon>Neopterygii</taxon>
        <taxon>Teleostei</taxon>
        <taxon>Neoteleostei</taxon>
        <taxon>Acanthomorphata</taxon>
        <taxon>Eupercaria</taxon>
        <taxon>Perciformes</taxon>
        <taxon>Cottioidei</taxon>
        <taxon>Cottales</taxon>
        <taxon>Liparidae</taxon>
        <taxon>Liparis</taxon>
    </lineage>
</organism>
<protein>
    <submittedName>
        <fullName evidence="2">Uncharacterized protein</fullName>
    </submittedName>
</protein>
<evidence type="ECO:0000313" key="2">
    <source>
        <dbReference type="EMBL" id="TNN52857.1"/>
    </source>
</evidence>
<feature type="region of interest" description="Disordered" evidence="1">
    <location>
        <begin position="115"/>
        <end position="158"/>
    </location>
</feature>
<dbReference type="EMBL" id="SRLO01000534">
    <property type="protein sequence ID" value="TNN52857.1"/>
    <property type="molecule type" value="Genomic_DNA"/>
</dbReference>
<gene>
    <name evidence="2" type="ORF">EYF80_036957</name>
</gene>
<feature type="compositionally biased region" description="Polar residues" evidence="1">
    <location>
        <begin position="9"/>
        <end position="22"/>
    </location>
</feature>
<comment type="caution">
    <text evidence="2">The sequence shown here is derived from an EMBL/GenBank/DDBJ whole genome shotgun (WGS) entry which is preliminary data.</text>
</comment>
<sequence>MAAAAFRGSEQNYTLTAEQSDLSQEVGSVTGSGFWDRKWVLGQEVGSVTGNPERRSLDGDGEVSRGALGASDHEHAHALVAEDFLCGAAAGVLLEPPESDRKRGRWACRRGDVTRGSSASLQLQPVSPPFSPGQAHRRTLSGSHGDDDGPGLFGGSFL</sequence>
<name>A0A4Z2GH39_9TELE</name>
<keyword evidence="3" id="KW-1185">Reference proteome</keyword>